<dbReference type="Proteomes" id="UP000799302">
    <property type="component" value="Unassembled WGS sequence"/>
</dbReference>
<dbReference type="EMBL" id="MU004237">
    <property type="protein sequence ID" value="KAF2668046.1"/>
    <property type="molecule type" value="Genomic_DNA"/>
</dbReference>
<feature type="region of interest" description="Disordered" evidence="1">
    <location>
        <begin position="1"/>
        <end position="34"/>
    </location>
</feature>
<dbReference type="PANTHER" id="PTHR13211:SF0">
    <property type="entry name" value="TELOMERASE CAJAL BODY PROTEIN 1"/>
    <property type="match status" value="1"/>
</dbReference>
<protein>
    <recommendedName>
        <fullName evidence="4">WD40 repeat-like protein</fullName>
    </recommendedName>
</protein>
<gene>
    <name evidence="2" type="ORF">BT63DRAFT_415548</name>
</gene>
<proteinExistence type="predicted"/>
<dbReference type="InterPro" id="IPR015943">
    <property type="entry name" value="WD40/YVTN_repeat-like_dom_sf"/>
</dbReference>
<dbReference type="Gene3D" id="2.130.10.10">
    <property type="entry name" value="YVTN repeat-like/Quinoprotein amine dehydrogenase"/>
    <property type="match status" value="1"/>
</dbReference>
<evidence type="ECO:0008006" key="4">
    <source>
        <dbReference type="Google" id="ProtNLM"/>
    </source>
</evidence>
<keyword evidence="3" id="KW-1185">Reference proteome</keyword>
<accession>A0A6A6U8V0</accession>
<feature type="compositionally biased region" description="Basic and acidic residues" evidence="1">
    <location>
        <begin position="1"/>
        <end position="21"/>
    </location>
</feature>
<dbReference type="PANTHER" id="PTHR13211">
    <property type="entry name" value="TELOMERASE CAJAL BODY PROTEIN 1"/>
    <property type="match status" value="1"/>
</dbReference>
<reference evidence="2" key="1">
    <citation type="journal article" date="2020" name="Stud. Mycol.">
        <title>101 Dothideomycetes genomes: a test case for predicting lifestyles and emergence of pathogens.</title>
        <authorList>
            <person name="Haridas S."/>
            <person name="Albert R."/>
            <person name="Binder M."/>
            <person name="Bloem J."/>
            <person name="Labutti K."/>
            <person name="Salamov A."/>
            <person name="Andreopoulos B."/>
            <person name="Baker S."/>
            <person name="Barry K."/>
            <person name="Bills G."/>
            <person name="Bluhm B."/>
            <person name="Cannon C."/>
            <person name="Castanera R."/>
            <person name="Culley D."/>
            <person name="Daum C."/>
            <person name="Ezra D."/>
            <person name="Gonzalez J."/>
            <person name="Henrissat B."/>
            <person name="Kuo A."/>
            <person name="Liang C."/>
            <person name="Lipzen A."/>
            <person name="Lutzoni F."/>
            <person name="Magnuson J."/>
            <person name="Mondo S."/>
            <person name="Nolan M."/>
            <person name="Ohm R."/>
            <person name="Pangilinan J."/>
            <person name="Park H.-J."/>
            <person name="Ramirez L."/>
            <person name="Alfaro M."/>
            <person name="Sun H."/>
            <person name="Tritt A."/>
            <person name="Yoshinaga Y."/>
            <person name="Zwiers L.-H."/>
            <person name="Turgeon B."/>
            <person name="Goodwin S."/>
            <person name="Spatafora J."/>
            <person name="Crous P."/>
            <person name="Grigoriev I."/>
        </authorList>
    </citation>
    <scope>NUCLEOTIDE SEQUENCE</scope>
    <source>
        <strain evidence="2">CBS 115976</strain>
    </source>
</reference>
<evidence type="ECO:0000256" key="1">
    <source>
        <dbReference type="SAM" id="MobiDB-lite"/>
    </source>
</evidence>
<dbReference type="InterPro" id="IPR051150">
    <property type="entry name" value="SWT21/TCAB1_mRNA_Telomere"/>
</dbReference>
<dbReference type="SUPFAM" id="SSF117289">
    <property type="entry name" value="Nucleoporin domain"/>
    <property type="match status" value="1"/>
</dbReference>
<evidence type="ECO:0000313" key="3">
    <source>
        <dbReference type="Proteomes" id="UP000799302"/>
    </source>
</evidence>
<dbReference type="AlphaFoldDB" id="A0A6A6U8V0"/>
<organism evidence="2 3">
    <name type="scientific">Microthyrium microscopicum</name>
    <dbReference type="NCBI Taxonomy" id="703497"/>
    <lineage>
        <taxon>Eukaryota</taxon>
        <taxon>Fungi</taxon>
        <taxon>Dikarya</taxon>
        <taxon>Ascomycota</taxon>
        <taxon>Pezizomycotina</taxon>
        <taxon>Dothideomycetes</taxon>
        <taxon>Dothideomycetes incertae sedis</taxon>
        <taxon>Microthyriales</taxon>
        <taxon>Microthyriaceae</taxon>
        <taxon>Microthyrium</taxon>
    </lineage>
</organism>
<name>A0A6A6U8V0_9PEZI</name>
<dbReference type="OrthoDB" id="239865at2759"/>
<evidence type="ECO:0000313" key="2">
    <source>
        <dbReference type="EMBL" id="KAF2668046.1"/>
    </source>
</evidence>
<feature type="region of interest" description="Disordered" evidence="1">
    <location>
        <begin position="376"/>
        <end position="416"/>
    </location>
</feature>
<sequence>MMDDDHLQDTQRETVPEKIETVEDVSSDAQDFNPRLIATKEQTDILPEDTSPIQKSDLRRCQLSPDGTSLLLVSASGSKTSSLLETIILPPDLLTESTKQLATYSSITLPEQVRTTATYPFFDLSQPSSLLQLVSLPDHPLRLVNSLALDSGIVATYPYIIPTTEAYLCPHSLLFTPDGTHFFAGVDSQLAIFDVSRQKADPVRVSKLRPNGYLGKQYEWRMRRGIVSTMDISQHNLLAIGTFGREIGLVESGGWGQCSTVIDLKDGAEGSGVSKVKWSTCGSYLLVGERQSDAIQVFDVRGKHELLQTFVGRHAMSMMPLGWDLTPNGEVWAGGMDGHVRIWEGIGKSEGDVVASASWKAHEDVTIATEVHSSGSVIITGSAEDRNRKRGNSGHEDDDISDNDSQSSQATDDELDASIKVWSL</sequence>